<dbReference type="GO" id="GO:0005737">
    <property type="term" value="C:cytoplasm"/>
    <property type="evidence" value="ECO:0007669"/>
    <property type="project" value="TreeGrafter"/>
</dbReference>
<dbReference type="PANTHER" id="PTHR30575:SF0">
    <property type="entry name" value="XAA-ARG DIPEPTIDASE"/>
    <property type="match status" value="1"/>
</dbReference>
<comment type="caution">
    <text evidence="2">The sequence shown here is derived from an EMBL/GenBank/DDBJ whole genome shotgun (WGS) entry which is preliminary data.</text>
</comment>
<dbReference type="InterPro" id="IPR017439">
    <property type="entry name" value="Amidohydrolase"/>
</dbReference>
<reference evidence="2" key="1">
    <citation type="journal article" date="2014" name="Front. Microbiol.">
        <title>High frequency of phylogenetically diverse reductive dehalogenase-homologous genes in deep subseafloor sedimentary metagenomes.</title>
        <authorList>
            <person name="Kawai M."/>
            <person name="Futagami T."/>
            <person name="Toyoda A."/>
            <person name="Takaki Y."/>
            <person name="Nishi S."/>
            <person name="Hori S."/>
            <person name="Arai W."/>
            <person name="Tsubouchi T."/>
            <person name="Morono Y."/>
            <person name="Uchiyama I."/>
            <person name="Ito T."/>
            <person name="Fujiyama A."/>
            <person name="Inagaki F."/>
            <person name="Takami H."/>
        </authorList>
    </citation>
    <scope>NUCLEOTIDE SEQUENCE</scope>
    <source>
        <strain evidence="2">Expedition CK06-06</strain>
    </source>
</reference>
<feature type="non-terminal residue" evidence="2">
    <location>
        <position position="233"/>
    </location>
</feature>
<dbReference type="AlphaFoldDB" id="X1M7U8"/>
<feature type="domain" description="Peptidase M20 dimerisation" evidence="1">
    <location>
        <begin position="172"/>
        <end position="233"/>
    </location>
</feature>
<dbReference type="PANTHER" id="PTHR30575">
    <property type="entry name" value="PEPTIDASE M20"/>
    <property type="match status" value="1"/>
</dbReference>
<organism evidence="2">
    <name type="scientific">marine sediment metagenome</name>
    <dbReference type="NCBI Taxonomy" id="412755"/>
    <lineage>
        <taxon>unclassified sequences</taxon>
        <taxon>metagenomes</taxon>
        <taxon>ecological metagenomes</taxon>
    </lineage>
</organism>
<dbReference type="GO" id="GO:0071713">
    <property type="term" value="F:para-aminobenzoyl-glutamate hydrolase activity"/>
    <property type="evidence" value="ECO:0007669"/>
    <property type="project" value="TreeGrafter"/>
</dbReference>
<dbReference type="InterPro" id="IPR052030">
    <property type="entry name" value="Peptidase_M20/M20A_hydrolases"/>
</dbReference>
<gene>
    <name evidence="2" type="ORF">S06H3_26235</name>
</gene>
<sequence>MDIEKLKAQVSSEVDARRHQLNELSLRIHSNPELGFQEIKAVAWLTQYLEENDFSIEQGICELPTAFRGSYGRGKPAIAILAEYDALPKLGHACGHNLIAACAVGAGIASKPVIDQFGGSIIIIGTPAEELGGGKAIMAERGGFDNLDIAMLVHPGVHDTATIQALACQALEVEFFGKAAHSAARPEAGINALEAMVQSFTAINSLRQHIGDKARIHGIITDGGEAANVVPAH</sequence>
<accession>X1M7U8</accession>
<protein>
    <recommendedName>
        <fullName evidence="1">Peptidase M20 dimerisation domain-containing protein</fullName>
    </recommendedName>
</protein>
<dbReference type="EMBL" id="BARV01015141">
    <property type="protein sequence ID" value="GAI27378.1"/>
    <property type="molecule type" value="Genomic_DNA"/>
</dbReference>
<dbReference type="Gene3D" id="3.40.630.10">
    <property type="entry name" value="Zn peptidases"/>
    <property type="match status" value="1"/>
</dbReference>
<evidence type="ECO:0000259" key="1">
    <source>
        <dbReference type="Pfam" id="PF07687"/>
    </source>
</evidence>
<dbReference type="NCBIfam" id="TIGR01891">
    <property type="entry name" value="amidohydrolases"/>
    <property type="match status" value="1"/>
</dbReference>
<dbReference type="GO" id="GO:0046657">
    <property type="term" value="P:folic acid catabolic process"/>
    <property type="evidence" value="ECO:0007669"/>
    <property type="project" value="TreeGrafter"/>
</dbReference>
<name>X1M7U8_9ZZZZ</name>
<dbReference type="InterPro" id="IPR011650">
    <property type="entry name" value="Peptidase_M20_dimer"/>
</dbReference>
<proteinExistence type="predicted"/>
<evidence type="ECO:0000313" key="2">
    <source>
        <dbReference type="EMBL" id="GAI27378.1"/>
    </source>
</evidence>
<dbReference type="GO" id="GO:0016805">
    <property type="term" value="F:dipeptidase activity"/>
    <property type="evidence" value="ECO:0007669"/>
    <property type="project" value="TreeGrafter"/>
</dbReference>
<dbReference type="Pfam" id="PF07687">
    <property type="entry name" value="M20_dimer"/>
    <property type="match status" value="1"/>
</dbReference>
<dbReference type="SUPFAM" id="SSF53187">
    <property type="entry name" value="Zn-dependent exopeptidases"/>
    <property type="match status" value="1"/>
</dbReference>